<accession>A0A6S6SEM6</accession>
<evidence type="ECO:0000313" key="1">
    <source>
        <dbReference type="EMBL" id="CAA6803827.1"/>
    </source>
</evidence>
<dbReference type="Pfam" id="PF13589">
    <property type="entry name" value="HATPase_c_3"/>
    <property type="match status" value="1"/>
</dbReference>
<dbReference type="Gene3D" id="3.30.565.10">
    <property type="entry name" value="Histidine kinase-like ATPase, C-terminal domain"/>
    <property type="match status" value="1"/>
</dbReference>
<dbReference type="EMBL" id="CACVAR010000120">
    <property type="protein sequence ID" value="CAA6803827.1"/>
    <property type="molecule type" value="Genomic_DNA"/>
</dbReference>
<dbReference type="InterPro" id="IPR036890">
    <property type="entry name" value="HATPase_C_sf"/>
</dbReference>
<reference evidence="1" key="1">
    <citation type="submission" date="2020-01" db="EMBL/GenBank/DDBJ databases">
        <authorList>
            <person name="Meier V. D."/>
            <person name="Meier V D."/>
        </authorList>
    </citation>
    <scope>NUCLEOTIDE SEQUENCE</scope>
    <source>
        <strain evidence="1">HLG_WM_MAG_03</strain>
    </source>
</reference>
<sequence length="472" mass="54578">MKTELVNPNIKNFIKSFRDVGYTFEIAVADILDNSISANATEINIYIVPSPKLFFCMLDNGKGMSEKELVEAMRLATKNPEEEREKKDLGRFGLGLKTASFSQCKKLTVLSKKDGIVSIRQWDLDYISSTNQWLLITPNLSDFKDTPLVDELNSLESGTLVIWEEIDRYKEESFSTNIEKLRKHLSLVFHRFLEGSDSFTKLKISINNSLLKPFDPFNTNNDATFRKSSEKIKIYDSMIEVTPYILPHHSKVSRQEWEEYSTSDGYIKSQGFYLYRTNRLLIHGTWWGLHKAIDAHKLVRIKIDISNKQDSYWGIDIKKSTANPMPEIKKDLKRIILEVTKEGLKPFVKRDRKINDKTTTRFWTTIPNNEEFRFGLNKEHPIYQKLLTSLSEDGISLLNIYLKGLEAYLPLSAIQSQLQQNPHKVKQEQALSDEDIEKLVVKLQSSGLSQEYIDSLLKTEIFKNKKGLLEDE</sequence>
<organism evidence="1">
    <name type="scientific">uncultured Sulfurovum sp</name>
    <dbReference type="NCBI Taxonomy" id="269237"/>
    <lineage>
        <taxon>Bacteria</taxon>
        <taxon>Pseudomonadati</taxon>
        <taxon>Campylobacterota</taxon>
        <taxon>Epsilonproteobacteria</taxon>
        <taxon>Campylobacterales</taxon>
        <taxon>Sulfurovaceae</taxon>
        <taxon>Sulfurovum</taxon>
        <taxon>environmental samples</taxon>
    </lineage>
</organism>
<gene>
    <name evidence="1" type="ORF">HELGO_WM35190</name>
</gene>
<proteinExistence type="predicted"/>
<name>A0A6S6SEM6_9BACT</name>
<protein>
    <recommendedName>
        <fullName evidence="2">ATP-binding protein</fullName>
    </recommendedName>
</protein>
<dbReference type="SUPFAM" id="SSF55874">
    <property type="entry name" value="ATPase domain of HSP90 chaperone/DNA topoisomerase II/histidine kinase"/>
    <property type="match status" value="1"/>
</dbReference>
<dbReference type="AlphaFoldDB" id="A0A6S6SEM6"/>
<evidence type="ECO:0008006" key="2">
    <source>
        <dbReference type="Google" id="ProtNLM"/>
    </source>
</evidence>